<dbReference type="EMBL" id="MU069839">
    <property type="protein sequence ID" value="KAF5832940.1"/>
    <property type="molecule type" value="Genomic_DNA"/>
</dbReference>
<dbReference type="Proteomes" id="UP000815325">
    <property type="component" value="Unassembled WGS sequence"/>
</dbReference>
<organism evidence="1 2">
    <name type="scientific">Dunaliella salina</name>
    <name type="common">Green alga</name>
    <name type="synonym">Protococcus salinus</name>
    <dbReference type="NCBI Taxonomy" id="3046"/>
    <lineage>
        <taxon>Eukaryota</taxon>
        <taxon>Viridiplantae</taxon>
        <taxon>Chlorophyta</taxon>
        <taxon>core chlorophytes</taxon>
        <taxon>Chlorophyceae</taxon>
        <taxon>CS clade</taxon>
        <taxon>Chlamydomonadales</taxon>
        <taxon>Dunaliellaceae</taxon>
        <taxon>Dunaliella</taxon>
    </lineage>
</organism>
<evidence type="ECO:0008006" key="3">
    <source>
        <dbReference type="Google" id="ProtNLM"/>
    </source>
</evidence>
<comment type="caution">
    <text evidence="1">The sequence shown here is derived from an EMBL/GenBank/DDBJ whole genome shotgun (WGS) entry which is preliminary data.</text>
</comment>
<evidence type="ECO:0000313" key="2">
    <source>
        <dbReference type="Proteomes" id="UP000815325"/>
    </source>
</evidence>
<reference evidence="1" key="1">
    <citation type="submission" date="2017-08" db="EMBL/GenBank/DDBJ databases">
        <authorList>
            <person name="Polle J.E."/>
            <person name="Barry K."/>
            <person name="Cushman J."/>
            <person name="Schmutz J."/>
            <person name="Tran D."/>
            <person name="Hathwaick L.T."/>
            <person name="Yim W.C."/>
            <person name="Jenkins J."/>
            <person name="Mckie-Krisberg Z.M."/>
            <person name="Prochnik S."/>
            <person name="Lindquist E."/>
            <person name="Dockter R.B."/>
            <person name="Adam C."/>
            <person name="Molina H."/>
            <person name="Bunkerborg J."/>
            <person name="Jin E."/>
            <person name="Buchheim M."/>
            <person name="Magnuson J."/>
        </authorList>
    </citation>
    <scope>NUCLEOTIDE SEQUENCE</scope>
    <source>
        <strain evidence="1">CCAP 19/18</strain>
    </source>
</reference>
<evidence type="ECO:0000313" key="1">
    <source>
        <dbReference type="EMBL" id="KAF5832940.1"/>
    </source>
</evidence>
<name>A0ABQ7GEA6_DUNSA</name>
<proteinExistence type="predicted"/>
<accession>A0ABQ7GEA6</accession>
<protein>
    <recommendedName>
        <fullName evidence="3">Encoded protein</fullName>
    </recommendedName>
</protein>
<gene>
    <name evidence="1" type="ORF">DUNSADRAFT_10986</name>
</gene>
<sequence length="108" mass="11699">MEEAAVSPLHGSVQVCVKEKVAIWMESGFWSCTPAVPEFRRVGDVKVISDKLVIASCCWYWSCKSEEGGISAGRQDGGQGIGSAECRKSTSAWSTETLGVEFVELFCT</sequence>
<keyword evidence="2" id="KW-1185">Reference proteome</keyword>